<feature type="compositionally biased region" description="Basic residues" evidence="1">
    <location>
        <begin position="108"/>
        <end position="123"/>
    </location>
</feature>
<organism evidence="2">
    <name type="scientific">Triticum aestivum</name>
    <name type="common">Wheat</name>
    <dbReference type="NCBI Taxonomy" id="4565"/>
    <lineage>
        <taxon>Eukaryota</taxon>
        <taxon>Viridiplantae</taxon>
        <taxon>Streptophyta</taxon>
        <taxon>Embryophyta</taxon>
        <taxon>Tracheophyta</taxon>
        <taxon>Spermatophyta</taxon>
        <taxon>Magnoliopsida</taxon>
        <taxon>Liliopsida</taxon>
        <taxon>Poales</taxon>
        <taxon>Poaceae</taxon>
        <taxon>BOP clade</taxon>
        <taxon>Pooideae</taxon>
        <taxon>Triticodae</taxon>
        <taxon>Triticeae</taxon>
        <taxon>Triticinae</taxon>
        <taxon>Triticum</taxon>
    </lineage>
</organism>
<evidence type="ECO:0000313" key="2">
    <source>
        <dbReference type="EMBL" id="KAF6999194.1"/>
    </source>
</evidence>
<dbReference type="Proteomes" id="UP000815260">
    <property type="component" value="Chromosome 2A"/>
</dbReference>
<gene>
    <name evidence="2" type="ORF">CFC21_015256</name>
</gene>
<reference evidence="2" key="2">
    <citation type="submission" date="2020-03" db="EMBL/GenBank/DDBJ databases">
        <title>The second near-complete assembly of the hexaploid bread wheat (Triticum aestivum) genome.</title>
        <authorList>
            <person name="Zimin A.V."/>
            <person name="Puiu D."/>
            <person name="Shumante A."/>
            <person name="Alonge M."/>
            <person name="Salzberg S.L."/>
        </authorList>
    </citation>
    <scope>NUCLEOTIDE SEQUENCE</scope>
    <source>
        <tissue evidence="2">Leaf</tissue>
    </source>
</reference>
<feature type="non-terminal residue" evidence="2">
    <location>
        <position position="1"/>
    </location>
</feature>
<dbReference type="AlphaFoldDB" id="A0A9R1DVR7"/>
<comment type="caution">
    <text evidence="2">The sequence shown here is derived from an EMBL/GenBank/DDBJ whole genome shotgun (WGS) entry which is preliminary data.</text>
</comment>
<reference evidence="2" key="1">
    <citation type="journal article" date="2017" name="Gigascience">
        <title>The first near-complete assembly of the hexaploid bread wheat genome, Triticum aestivum.</title>
        <authorList>
            <person name="Zimin A.V."/>
            <person name="Puiu D."/>
            <person name="Hall R."/>
            <person name="Kingan S."/>
            <person name="Clavijo B.J."/>
            <person name="Salzberg S.L."/>
        </authorList>
    </citation>
    <scope>NUCLEOTIDE SEQUENCE</scope>
    <source>
        <tissue evidence="2">Leaf</tissue>
    </source>
</reference>
<evidence type="ECO:0000256" key="1">
    <source>
        <dbReference type="SAM" id="MobiDB-lite"/>
    </source>
</evidence>
<dbReference type="EMBL" id="CM022214">
    <property type="protein sequence ID" value="KAF6999194.1"/>
    <property type="molecule type" value="Genomic_DNA"/>
</dbReference>
<accession>A0A9R1DVR7</accession>
<feature type="compositionally biased region" description="Basic residues" evidence="1">
    <location>
        <begin position="139"/>
        <end position="162"/>
    </location>
</feature>
<sequence length="162" mass="18323">AEPRVPDVRAAVPGGGRGGDDPGEAHRRHGRLRLPPRVQQHRGHDPLLRALPPPHPLHLLPHQGRPPGALHGAPRRPRQGLHRPLQAPRLRGGGSHLRGPLQQVQARPLHHAPRRRHPRRRPRAPLPAHRLAALPQVRPRLRGLQAHRHRPRRRARRPHLRG</sequence>
<feature type="compositionally biased region" description="Low complexity" evidence="1">
    <location>
        <begin position="126"/>
        <end position="135"/>
    </location>
</feature>
<feature type="region of interest" description="Disordered" evidence="1">
    <location>
        <begin position="1"/>
        <end position="162"/>
    </location>
</feature>
<feature type="non-terminal residue" evidence="2">
    <location>
        <position position="162"/>
    </location>
</feature>
<protein>
    <submittedName>
        <fullName evidence="2">Uncharacterized protein</fullName>
    </submittedName>
</protein>
<proteinExistence type="predicted"/>
<name>A0A9R1DVR7_WHEAT</name>